<keyword evidence="2 6" id="KW-0121">Carboxypeptidase</keyword>
<dbReference type="PROSITE" id="PS00131">
    <property type="entry name" value="CARBOXYPEPT_SER_SER"/>
    <property type="match status" value="1"/>
</dbReference>
<evidence type="ECO:0000313" key="7">
    <source>
        <dbReference type="EMBL" id="KAF8477756.1"/>
    </source>
</evidence>
<dbReference type="InterPro" id="IPR001563">
    <property type="entry name" value="Peptidase_S10"/>
</dbReference>
<reference evidence="7" key="2">
    <citation type="journal article" date="2020" name="Nat. Commun.">
        <title>Large-scale genome sequencing of mycorrhizal fungi provides insights into the early evolution of symbiotic traits.</title>
        <authorList>
            <person name="Miyauchi S."/>
            <person name="Kiss E."/>
            <person name="Kuo A."/>
            <person name="Drula E."/>
            <person name="Kohler A."/>
            <person name="Sanchez-Garcia M."/>
            <person name="Morin E."/>
            <person name="Andreopoulos B."/>
            <person name="Barry K.W."/>
            <person name="Bonito G."/>
            <person name="Buee M."/>
            <person name="Carver A."/>
            <person name="Chen C."/>
            <person name="Cichocki N."/>
            <person name="Clum A."/>
            <person name="Culley D."/>
            <person name="Crous P.W."/>
            <person name="Fauchery L."/>
            <person name="Girlanda M."/>
            <person name="Hayes R.D."/>
            <person name="Keri Z."/>
            <person name="LaButti K."/>
            <person name="Lipzen A."/>
            <person name="Lombard V."/>
            <person name="Magnuson J."/>
            <person name="Maillard F."/>
            <person name="Murat C."/>
            <person name="Nolan M."/>
            <person name="Ohm R.A."/>
            <person name="Pangilinan J."/>
            <person name="Pereira M.F."/>
            <person name="Perotto S."/>
            <person name="Peter M."/>
            <person name="Pfister S."/>
            <person name="Riley R."/>
            <person name="Sitrit Y."/>
            <person name="Stielow J.B."/>
            <person name="Szollosi G."/>
            <person name="Zifcakova L."/>
            <person name="Stursova M."/>
            <person name="Spatafora J.W."/>
            <person name="Tedersoo L."/>
            <person name="Vaario L.M."/>
            <person name="Yamada A."/>
            <person name="Yan M."/>
            <person name="Wang P."/>
            <person name="Xu J."/>
            <person name="Bruns T."/>
            <person name="Baldrian P."/>
            <person name="Vilgalys R."/>
            <person name="Dunand C."/>
            <person name="Henrissat B."/>
            <person name="Grigoriev I.V."/>
            <person name="Hibbett D."/>
            <person name="Nagy L.G."/>
            <person name="Martin F.M."/>
        </authorList>
    </citation>
    <scope>NUCLEOTIDE SEQUENCE</scope>
    <source>
        <strain evidence="7">Prilba</strain>
    </source>
</reference>
<dbReference type="PRINTS" id="PR00724">
    <property type="entry name" value="CRBOXYPTASEC"/>
</dbReference>
<dbReference type="PANTHER" id="PTHR11802">
    <property type="entry name" value="SERINE PROTEASE FAMILY S10 SERINE CARBOXYPEPTIDASE"/>
    <property type="match status" value="1"/>
</dbReference>
<accession>A0A9P5MSS5</accession>
<dbReference type="EC" id="3.4.16.-" evidence="6"/>
<proteinExistence type="inferred from homology"/>
<evidence type="ECO:0000256" key="6">
    <source>
        <dbReference type="RuleBase" id="RU361156"/>
    </source>
</evidence>
<feature type="chain" id="PRO_5040546478" description="Carboxypeptidase" evidence="6">
    <location>
        <begin position="19"/>
        <end position="508"/>
    </location>
</feature>
<dbReference type="Gene3D" id="3.40.50.1820">
    <property type="entry name" value="alpha/beta hydrolase"/>
    <property type="match status" value="1"/>
</dbReference>
<evidence type="ECO:0000256" key="2">
    <source>
        <dbReference type="ARBA" id="ARBA00022645"/>
    </source>
</evidence>
<comment type="caution">
    <text evidence="7">The sequence shown here is derived from an EMBL/GenBank/DDBJ whole genome shotgun (WGS) entry which is preliminary data.</text>
</comment>
<evidence type="ECO:0000313" key="8">
    <source>
        <dbReference type="Proteomes" id="UP000759537"/>
    </source>
</evidence>
<keyword evidence="8" id="KW-1185">Reference proteome</keyword>
<sequence>MRRSLLLLLLGFSAVATAFSPSWRQRSIAKNLRQLPERRSEVRDTRGFNAIRRDSNRFANPKAAQFHVDGANIPLVDFDVGDSWAGLLPISSDPHETRKLYFWYFPPTVNGSENDFILWANGGPGCSSLEGFLQENGPISWQYGQANATRNPYSWTNLGHMLWVDQPVGTGFSEGVPDIHNETQLAAELVGFMQQFLNVFAELKGKKFYLTGESYAGKYLPNIADYMLSHPTLLDLKVQAMWLGSPALAADVVADQAPAVNFVHKNLNVFPFNQSFLAQLDQIADKCNYNSFLEKYLTYPPPPAPFSLPGKSAEADPGCDVYTQIIEAVLLLNPAFNEYRIFDMPPILWDVLGFPGTFPQIQSPVYFNRSDVKAAIHAPENVSWDECNFPVFVNGVDNSPIVSWEVLPRVMNRGVPVVIVTGLADFIIQSEGTRIAIQNMTWGGSQGFQKAPLPDSFILDGVGAAGTVQSERGLTFYELPLTGHMVPQFNPPAAFQSMQFMLGSRTSP</sequence>
<protein>
    <recommendedName>
        <fullName evidence="6">Carboxypeptidase</fullName>
        <ecNumber evidence="6">3.4.16.-</ecNumber>
    </recommendedName>
</protein>
<evidence type="ECO:0000256" key="3">
    <source>
        <dbReference type="ARBA" id="ARBA00022670"/>
    </source>
</evidence>
<dbReference type="InterPro" id="IPR018202">
    <property type="entry name" value="Ser_caboxypep_ser_AS"/>
</dbReference>
<keyword evidence="6" id="KW-0732">Signal</keyword>
<feature type="signal peptide" evidence="6">
    <location>
        <begin position="1"/>
        <end position="18"/>
    </location>
</feature>
<reference evidence="7" key="1">
    <citation type="submission" date="2019-10" db="EMBL/GenBank/DDBJ databases">
        <authorList>
            <consortium name="DOE Joint Genome Institute"/>
            <person name="Kuo A."/>
            <person name="Miyauchi S."/>
            <person name="Kiss E."/>
            <person name="Drula E."/>
            <person name="Kohler A."/>
            <person name="Sanchez-Garcia M."/>
            <person name="Andreopoulos B."/>
            <person name="Barry K.W."/>
            <person name="Bonito G."/>
            <person name="Buee M."/>
            <person name="Carver A."/>
            <person name="Chen C."/>
            <person name="Cichocki N."/>
            <person name="Clum A."/>
            <person name="Culley D."/>
            <person name="Crous P.W."/>
            <person name="Fauchery L."/>
            <person name="Girlanda M."/>
            <person name="Hayes R."/>
            <person name="Keri Z."/>
            <person name="LaButti K."/>
            <person name="Lipzen A."/>
            <person name="Lombard V."/>
            <person name="Magnuson J."/>
            <person name="Maillard F."/>
            <person name="Morin E."/>
            <person name="Murat C."/>
            <person name="Nolan M."/>
            <person name="Ohm R."/>
            <person name="Pangilinan J."/>
            <person name="Pereira M."/>
            <person name="Perotto S."/>
            <person name="Peter M."/>
            <person name="Riley R."/>
            <person name="Sitrit Y."/>
            <person name="Stielow B."/>
            <person name="Szollosi G."/>
            <person name="Zifcakova L."/>
            <person name="Stursova M."/>
            <person name="Spatafora J.W."/>
            <person name="Tedersoo L."/>
            <person name="Vaario L.-M."/>
            <person name="Yamada A."/>
            <person name="Yan M."/>
            <person name="Wang P."/>
            <person name="Xu J."/>
            <person name="Bruns T."/>
            <person name="Baldrian P."/>
            <person name="Vilgalys R."/>
            <person name="Henrissat B."/>
            <person name="Grigoriev I.V."/>
            <person name="Hibbett D."/>
            <person name="Nagy L.G."/>
            <person name="Martin F.M."/>
        </authorList>
    </citation>
    <scope>NUCLEOTIDE SEQUENCE</scope>
    <source>
        <strain evidence="7">Prilba</strain>
    </source>
</reference>
<dbReference type="PANTHER" id="PTHR11802:SF479">
    <property type="entry name" value="CARBOXYPEPTIDASE"/>
    <property type="match status" value="1"/>
</dbReference>
<dbReference type="OrthoDB" id="443318at2759"/>
<dbReference type="Proteomes" id="UP000759537">
    <property type="component" value="Unassembled WGS sequence"/>
</dbReference>
<keyword evidence="5" id="KW-0325">Glycoprotein</keyword>
<comment type="similarity">
    <text evidence="1 6">Belongs to the peptidase S10 family.</text>
</comment>
<evidence type="ECO:0000256" key="4">
    <source>
        <dbReference type="ARBA" id="ARBA00022801"/>
    </source>
</evidence>
<dbReference type="SUPFAM" id="SSF53474">
    <property type="entry name" value="alpha/beta-Hydrolases"/>
    <property type="match status" value="1"/>
</dbReference>
<keyword evidence="4 6" id="KW-0378">Hydrolase</keyword>
<dbReference type="Pfam" id="PF00450">
    <property type="entry name" value="Peptidase_S10"/>
    <property type="match status" value="1"/>
</dbReference>
<dbReference type="InterPro" id="IPR029058">
    <property type="entry name" value="AB_hydrolase_fold"/>
</dbReference>
<dbReference type="GO" id="GO:0006508">
    <property type="term" value="P:proteolysis"/>
    <property type="evidence" value="ECO:0007669"/>
    <property type="project" value="UniProtKB-KW"/>
</dbReference>
<organism evidence="7 8">
    <name type="scientific">Russula ochroleuca</name>
    <dbReference type="NCBI Taxonomy" id="152965"/>
    <lineage>
        <taxon>Eukaryota</taxon>
        <taxon>Fungi</taxon>
        <taxon>Dikarya</taxon>
        <taxon>Basidiomycota</taxon>
        <taxon>Agaricomycotina</taxon>
        <taxon>Agaricomycetes</taxon>
        <taxon>Russulales</taxon>
        <taxon>Russulaceae</taxon>
        <taxon>Russula</taxon>
    </lineage>
</organism>
<dbReference type="EMBL" id="WHVB01000013">
    <property type="protein sequence ID" value="KAF8477756.1"/>
    <property type="molecule type" value="Genomic_DNA"/>
</dbReference>
<name>A0A9P5MSS5_9AGAM</name>
<dbReference type="AlphaFoldDB" id="A0A9P5MSS5"/>
<evidence type="ECO:0000256" key="5">
    <source>
        <dbReference type="ARBA" id="ARBA00023180"/>
    </source>
</evidence>
<evidence type="ECO:0000256" key="1">
    <source>
        <dbReference type="ARBA" id="ARBA00009431"/>
    </source>
</evidence>
<dbReference type="GO" id="GO:0004185">
    <property type="term" value="F:serine-type carboxypeptidase activity"/>
    <property type="evidence" value="ECO:0007669"/>
    <property type="project" value="UniProtKB-UniRule"/>
</dbReference>
<keyword evidence="3 6" id="KW-0645">Protease</keyword>
<gene>
    <name evidence="7" type="ORF">DFH94DRAFT_755603</name>
</gene>